<dbReference type="PRINTS" id="PR00253">
    <property type="entry name" value="GABAARECEPTR"/>
</dbReference>
<dbReference type="CDD" id="cd19062">
    <property type="entry name" value="LGIC_TM_GluCl"/>
    <property type="match status" value="1"/>
</dbReference>
<evidence type="ECO:0000256" key="10">
    <source>
        <dbReference type="ARBA" id="ARBA00023303"/>
    </source>
</evidence>
<dbReference type="InParanoid" id="E3LQJ6"/>
<dbReference type="InterPro" id="IPR036734">
    <property type="entry name" value="Neur_chan_lig-bd_sf"/>
</dbReference>
<dbReference type="eggNOG" id="KOG3644">
    <property type="taxonomic scope" value="Eukaryota"/>
</dbReference>
<evidence type="ECO:0000256" key="2">
    <source>
        <dbReference type="ARBA" id="ARBA00004236"/>
    </source>
</evidence>
<evidence type="ECO:0000259" key="12">
    <source>
        <dbReference type="Pfam" id="PF02931"/>
    </source>
</evidence>
<feature type="transmembrane region" description="Helical" evidence="11">
    <location>
        <begin position="346"/>
        <end position="366"/>
    </location>
</feature>
<feature type="transmembrane region" description="Helical" evidence="11">
    <location>
        <begin position="404"/>
        <end position="425"/>
    </location>
</feature>
<name>E3LQJ6_CAERE</name>
<dbReference type="InterPro" id="IPR006202">
    <property type="entry name" value="Neur_chan_lig-bd"/>
</dbReference>
<dbReference type="NCBIfam" id="TIGR00860">
    <property type="entry name" value="LIC"/>
    <property type="match status" value="1"/>
</dbReference>
<reference evidence="14" key="1">
    <citation type="submission" date="2007-07" db="EMBL/GenBank/DDBJ databases">
        <title>PCAP assembly of the Caenorhabditis remanei genome.</title>
        <authorList>
            <consortium name="The Caenorhabditis remanei Sequencing Consortium"/>
            <person name="Wilson R.K."/>
        </authorList>
    </citation>
    <scope>NUCLEOTIDE SEQUENCE [LARGE SCALE GENOMIC DNA]</scope>
    <source>
        <strain evidence="14">PB4641</strain>
    </source>
</reference>
<dbReference type="HOGENOM" id="CLU_010920_1_4_1"/>
<keyword evidence="9 11" id="KW-0472">Membrane</keyword>
<keyword evidence="10 11" id="KW-0407">Ion channel</keyword>
<dbReference type="SUPFAM" id="SSF90112">
    <property type="entry name" value="Neurotransmitter-gated ion-channel transmembrane pore"/>
    <property type="match status" value="1"/>
</dbReference>
<dbReference type="SUPFAM" id="SSF63712">
    <property type="entry name" value="Nicotinic receptor ligand binding domain-like"/>
    <property type="match status" value="1"/>
</dbReference>
<keyword evidence="8 11" id="KW-0406">Ion transport</keyword>
<dbReference type="Gene3D" id="1.20.58.390">
    <property type="entry name" value="Neurotransmitter-gated ion-channel transmembrane domain"/>
    <property type="match status" value="1"/>
</dbReference>
<dbReference type="FunFam" id="2.70.170.10:FF:000066">
    <property type="entry name" value="Glutamate-gated ChLoride channel"/>
    <property type="match status" value="1"/>
</dbReference>
<dbReference type="InterPro" id="IPR044721">
    <property type="entry name" value="GluCl_TM"/>
</dbReference>
<dbReference type="STRING" id="31234.E3LQJ6"/>
<evidence type="ECO:0000256" key="9">
    <source>
        <dbReference type="ARBA" id="ARBA00023136"/>
    </source>
</evidence>
<dbReference type="AlphaFoldDB" id="E3LQJ6"/>
<protein>
    <submittedName>
        <fullName evidence="14">CRE-GLC-4 protein</fullName>
    </submittedName>
</protein>
<dbReference type="OrthoDB" id="442503at2759"/>
<keyword evidence="15" id="KW-1185">Reference proteome</keyword>
<dbReference type="InterPro" id="IPR038050">
    <property type="entry name" value="Neuro_actylchol_rec"/>
</dbReference>
<keyword evidence="7 11" id="KW-1133">Transmembrane helix</keyword>
<evidence type="ECO:0000256" key="7">
    <source>
        <dbReference type="ARBA" id="ARBA00022989"/>
    </source>
</evidence>
<evidence type="ECO:0000256" key="4">
    <source>
        <dbReference type="ARBA" id="ARBA00022475"/>
    </source>
</evidence>
<dbReference type="EMBL" id="DS268413">
    <property type="protein sequence ID" value="EFP07813.1"/>
    <property type="molecule type" value="Genomic_DNA"/>
</dbReference>
<dbReference type="GO" id="GO:0005230">
    <property type="term" value="F:extracellular ligand-gated monoatomic ion channel activity"/>
    <property type="evidence" value="ECO:0007669"/>
    <property type="project" value="InterPro"/>
</dbReference>
<proteinExistence type="inferred from homology"/>
<dbReference type="Pfam" id="PF02932">
    <property type="entry name" value="Neur_chan_memb"/>
    <property type="match status" value="1"/>
</dbReference>
<dbReference type="Proteomes" id="UP000008281">
    <property type="component" value="Unassembled WGS sequence"/>
</dbReference>
<evidence type="ECO:0000259" key="13">
    <source>
        <dbReference type="Pfam" id="PF02932"/>
    </source>
</evidence>
<organism evidence="15">
    <name type="scientific">Caenorhabditis remanei</name>
    <name type="common">Caenorhabditis vulgaris</name>
    <dbReference type="NCBI Taxonomy" id="31234"/>
    <lineage>
        <taxon>Eukaryota</taxon>
        <taxon>Metazoa</taxon>
        <taxon>Ecdysozoa</taxon>
        <taxon>Nematoda</taxon>
        <taxon>Chromadorea</taxon>
        <taxon>Rhabditida</taxon>
        <taxon>Rhabditina</taxon>
        <taxon>Rhabditomorpha</taxon>
        <taxon>Rhabditoidea</taxon>
        <taxon>Rhabditidae</taxon>
        <taxon>Peloderinae</taxon>
        <taxon>Caenorhabditis</taxon>
    </lineage>
</organism>
<evidence type="ECO:0000256" key="5">
    <source>
        <dbReference type="ARBA" id="ARBA00022692"/>
    </source>
</evidence>
<accession>E3LQJ6</accession>
<dbReference type="GO" id="GO:0004888">
    <property type="term" value="F:transmembrane signaling receptor activity"/>
    <property type="evidence" value="ECO:0007669"/>
    <property type="project" value="InterPro"/>
</dbReference>
<dbReference type="Pfam" id="PF02931">
    <property type="entry name" value="Neur_chan_LBD"/>
    <property type="match status" value="1"/>
</dbReference>
<evidence type="ECO:0000313" key="14">
    <source>
        <dbReference type="EMBL" id="EFP07813.1"/>
    </source>
</evidence>
<keyword evidence="3 11" id="KW-0813">Transport</keyword>
<keyword evidence="5 11" id="KW-0812">Transmembrane</keyword>
<keyword evidence="4" id="KW-1003">Cell membrane</keyword>
<evidence type="ECO:0000256" key="3">
    <source>
        <dbReference type="ARBA" id="ARBA00022448"/>
    </source>
</evidence>
<comment type="subcellular location">
    <subcellularLocation>
        <location evidence="2">Cell membrane</location>
    </subcellularLocation>
    <subcellularLocation>
        <location evidence="1">Membrane</location>
        <topology evidence="1">Multi-pass membrane protein</topology>
    </subcellularLocation>
</comment>
<keyword evidence="6" id="KW-0732">Signal</keyword>
<sequence>MSGYMKAMCCTSNTGYKLHPQHHTDFPLIPTRRESARNAKKTVFLPLFFVMKTQLCVSLLLTLSLFHTNLAKKSKTKSCKRTAFSRHTTNYQAWREQMTVCDLLQDYDSAVRPSGRTPYNDTRGAVIVTTSLNIRSISAVSEKNMEFVAQFRLRQEWYDDRLRFIEHQGLLSSDYRNFEFIHVARDQSLWIPDTFFQNEKNGWYHMLNQENRFLKIRSDGKLIYDRRLTLHLSCSMHLSRYPMDHQNCEIAFASYAYTTADIEYIWDVPAIQIHEGANGALPNFEIASFKNGSCTSKTNTGTYSCLKVEIRLNRVFSFFLLQLYIPSSMLVGVAWVSYWIDWKSTAARVPLAIVTLLTMITTSHAINSNLPPVSYAKSIDIWVGACVGQFIFQFDCERPEISKIMYISVFIFFSLIEYAVVNYMGILDEHRQMRKAACNRSRLSNVIDNDNFGESLQSLTFSPQEKKRLIRRRPKKTLELQEGDFEAIEMVDRGPPRSAGLMEEGWTFHDTTDLVYIGQRKRVELVRWCSVLSSRGRAERIDIIARIIFPIAFILFNFAYWSIYLEEEDQDES</sequence>
<feature type="transmembrane region" description="Helical" evidence="11">
    <location>
        <begin position="43"/>
        <end position="66"/>
    </location>
</feature>
<evidence type="ECO:0000256" key="11">
    <source>
        <dbReference type="RuleBase" id="RU000687"/>
    </source>
</evidence>
<dbReference type="PRINTS" id="PR00252">
    <property type="entry name" value="NRIONCHANNEL"/>
</dbReference>
<dbReference type="CDD" id="cd18993">
    <property type="entry name" value="LGIC_ECD_GluCl"/>
    <property type="match status" value="1"/>
</dbReference>
<dbReference type="OMA" id="FAYWSIY"/>
<feature type="transmembrane region" description="Helical" evidence="11">
    <location>
        <begin position="316"/>
        <end position="340"/>
    </location>
</feature>
<dbReference type="InterPro" id="IPR018000">
    <property type="entry name" value="Neurotransmitter_ion_chnl_CS"/>
</dbReference>
<dbReference type="InterPro" id="IPR006201">
    <property type="entry name" value="Neur_channel"/>
</dbReference>
<dbReference type="PANTHER" id="PTHR18945">
    <property type="entry name" value="NEUROTRANSMITTER GATED ION CHANNEL"/>
    <property type="match status" value="1"/>
</dbReference>
<gene>
    <name evidence="14" type="primary">Cre-glc-4</name>
    <name evidence="14" type="ORF">CRE_26171</name>
</gene>
<dbReference type="FunCoup" id="E3LQJ6">
    <property type="interactions" value="78"/>
</dbReference>
<evidence type="ECO:0000256" key="1">
    <source>
        <dbReference type="ARBA" id="ARBA00004141"/>
    </source>
</evidence>
<dbReference type="GO" id="GO:0005886">
    <property type="term" value="C:plasma membrane"/>
    <property type="evidence" value="ECO:0007669"/>
    <property type="project" value="UniProtKB-SubCell"/>
</dbReference>
<feature type="domain" description="Neurotransmitter-gated ion-channel transmembrane" evidence="13">
    <location>
        <begin position="323"/>
        <end position="386"/>
    </location>
</feature>
<feature type="domain" description="Neurotransmitter-gated ion-channel ligand-binding" evidence="12">
    <location>
        <begin position="100"/>
        <end position="313"/>
    </location>
</feature>
<dbReference type="PROSITE" id="PS00236">
    <property type="entry name" value="NEUROTR_ION_CHANNEL"/>
    <property type="match status" value="1"/>
</dbReference>
<evidence type="ECO:0000313" key="15">
    <source>
        <dbReference type="Proteomes" id="UP000008281"/>
    </source>
</evidence>
<comment type="similarity">
    <text evidence="11">Belongs to the ligand-gated ion channel (TC 1.A.9) family.</text>
</comment>
<dbReference type="Gene3D" id="2.70.170.10">
    <property type="entry name" value="Neurotransmitter-gated ion-channel ligand-binding domain"/>
    <property type="match status" value="1"/>
</dbReference>
<dbReference type="InterPro" id="IPR006028">
    <property type="entry name" value="GABAA/Glycine_rcpt"/>
</dbReference>
<dbReference type="InterPro" id="IPR036719">
    <property type="entry name" value="Neuro-gated_channel_TM_sf"/>
</dbReference>
<feature type="transmembrane region" description="Helical" evidence="11">
    <location>
        <begin position="543"/>
        <end position="563"/>
    </location>
</feature>
<evidence type="ECO:0000256" key="8">
    <source>
        <dbReference type="ARBA" id="ARBA00023065"/>
    </source>
</evidence>
<dbReference type="InterPro" id="IPR006029">
    <property type="entry name" value="Neurotrans-gated_channel_TM"/>
</dbReference>
<evidence type="ECO:0000256" key="6">
    <source>
        <dbReference type="ARBA" id="ARBA00022729"/>
    </source>
</evidence>